<dbReference type="GeneID" id="59348451"/>
<name>A0A8H6W0E1_9AGAR</name>
<dbReference type="AlphaFoldDB" id="A0A8H6W0E1"/>
<accession>A0A8H6W0E1</accession>
<gene>
    <name evidence="1" type="ORF">MIND_00931100</name>
</gene>
<comment type="caution">
    <text evidence="1">The sequence shown here is derived from an EMBL/GenBank/DDBJ whole genome shotgun (WGS) entry which is preliminary data.</text>
</comment>
<evidence type="ECO:0000313" key="2">
    <source>
        <dbReference type="Proteomes" id="UP000636479"/>
    </source>
</evidence>
<proteinExistence type="predicted"/>
<dbReference type="SUPFAM" id="SSF144232">
    <property type="entry name" value="HIT/MYND zinc finger-like"/>
    <property type="match status" value="1"/>
</dbReference>
<dbReference type="OrthoDB" id="3017654at2759"/>
<dbReference type="Gene3D" id="6.10.140.2220">
    <property type="match status" value="1"/>
</dbReference>
<sequence length="666" mass="72436">MTHPALQRSALANLPLLWKHICYGLVDGTRGDPASDIARVSAAISSGGPLGRPAWRVYLLPAFYAVLDPADIDTLSVSRLEKNEREAILRITGRVGLALSTLGLLSDAIPPGALPPLLARVWAWISFLSAHAAQLPMAERVRATGTAGHVTLLVALYQAADDRGRAAMLRLPGLYEVVGRAWREVVARNDGEALEATSLLIDDLFKAGPDGCIPDTNGDWASFISAAGGSEQGLAQLTARHLRMVFPPGTEGVRRAPGESASDALMNAIRKTVCARDVLGRVFGFLRPANIPKDDTHRAARPFSAEFAAHGGVTALTRACLALALAPQTPEGDSVLNGLFSVLNRCLFTVPHLKYVVKAINAGLLRVVVLAGRLGKRDEVLLDQARSYLRDYLPPYCVFYSVLCALVDALRTLGPLNAVQASLPRELHQHWNGFMGMLQPRIRLALDFKFGKDAPLLCRKIAAKSEFKACAACRSVYCSYACQKEDYREYGHRELCAEVAVNKEEGRRRYSTKNLSFLRLLLNKEYAQAQERLSLRTVACLHDDAMIPSLVFDFTTDDWGADTYGACHITLQPTDVWAGAWQAGPPAARDNRGEFMAGRTQLHVARVGAGTTFAQLSMPCIGPGEGFLRALWRLVESGRVPRIPSSPAHIALVQKAIEEQGALVHF</sequence>
<dbReference type="Proteomes" id="UP000636479">
    <property type="component" value="Unassembled WGS sequence"/>
</dbReference>
<keyword evidence="2" id="KW-1185">Reference proteome</keyword>
<protein>
    <submittedName>
        <fullName evidence="1">MYND-type domain-containing protein</fullName>
    </submittedName>
</protein>
<dbReference type="EMBL" id="JACAZF010000008">
    <property type="protein sequence ID" value="KAF7296988.1"/>
    <property type="molecule type" value="Genomic_DNA"/>
</dbReference>
<reference evidence="1" key="1">
    <citation type="submission" date="2020-05" db="EMBL/GenBank/DDBJ databases">
        <title>Mycena genomes resolve the evolution of fungal bioluminescence.</title>
        <authorList>
            <person name="Tsai I.J."/>
        </authorList>
    </citation>
    <scope>NUCLEOTIDE SEQUENCE</scope>
    <source>
        <strain evidence="1">171206Taipei</strain>
    </source>
</reference>
<organism evidence="1 2">
    <name type="scientific">Mycena indigotica</name>
    <dbReference type="NCBI Taxonomy" id="2126181"/>
    <lineage>
        <taxon>Eukaryota</taxon>
        <taxon>Fungi</taxon>
        <taxon>Dikarya</taxon>
        <taxon>Basidiomycota</taxon>
        <taxon>Agaricomycotina</taxon>
        <taxon>Agaricomycetes</taxon>
        <taxon>Agaricomycetidae</taxon>
        <taxon>Agaricales</taxon>
        <taxon>Marasmiineae</taxon>
        <taxon>Mycenaceae</taxon>
        <taxon>Mycena</taxon>
    </lineage>
</organism>
<evidence type="ECO:0000313" key="1">
    <source>
        <dbReference type="EMBL" id="KAF7296988.1"/>
    </source>
</evidence>
<dbReference type="RefSeq" id="XP_037217347.1">
    <property type="nucleotide sequence ID" value="XM_037365935.1"/>
</dbReference>